<dbReference type="PROSITE" id="PS51257">
    <property type="entry name" value="PROKAR_LIPOPROTEIN"/>
    <property type="match status" value="1"/>
</dbReference>
<proteinExistence type="predicted"/>
<evidence type="ECO:0008006" key="4">
    <source>
        <dbReference type="Google" id="ProtNLM"/>
    </source>
</evidence>
<name>A0A395JMA3_9GAMM</name>
<evidence type="ECO:0000313" key="3">
    <source>
        <dbReference type="Proteomes" id="UP000253083"/>
    </source>
</evidence>
<keyword evidence="3" id="KW-1185">Reference proteome</keyword>
<evidence type="ECO:0000256" key="1">
    <source>
        <dbReference type="SAM" id="SignalP"/>
    </source>
</evidence>
<sequence length="82" mass="9449">MLKSCEIYAVRIRLQLVAFICSVAFIASACSFQGTYDAFQYNNRLACQGLPPSDYEECLEGSDMQYEEYQRQREKLQKSSVD</sequence>
<dbReference type="InParanoid" id="A0A395JMA3"/>
<comment type="caution">
    <text evidence="2">The sequence shown here is derived from an EMBL/GenBank/DDBJ whole genome shotgun (WGS) entry which is preliminary data.</text>
</comment>
<evidence type="ECO:0000313" key="2">
    <source>
        <dbReference type="EMBL" id="RBP51739.1"/>
    </source>
</evidence>
<feature type="signal peptide" evidence="1">
    <location>
        <begin position="1"/>
        <end position="29"/>
    </location>
</feature>
<dbReference type="AlphaFoldDB" id="A0A395JMA3"/>
<dbReference type="EMBL" id="QNRT01000002">
    <property type="protein sequence ID" value="RBP51739.1"/>
    <property type="molecule type" value="Genomic_DNA"/>
</dbReference>
<gene>
    <name evidence="2" type="ORF">DFR28_1021172</name>
</gene>
<reference evidence="2 3" key="1">
    <citation type="submission" date="2018-06" db="EMBL/GenBank/DDBJ databases">
        <title>Genomic Encyclopedia of Type Strains, Phase IV (KMG-IV): sequencing the most valuable type-strain genomes for metagenomic binning, comparative biology and taxonomic classification.</title>
        <authorList>
            <person name="Goeker M."/>
        </authorList>
    </citation>
    <scope>NUCLEOTIDE SEQUENCE [LARGE SCALE GENOMIC DNA]</scope>
    <source>
        <strain evidence="2 3">DSM 24032</strain>
    </source>
</reference>
<keyword evidence="1" id="KW-0732">Signal</keyword>
<protein>
    <recommendedName>
        <fullName evidence="4">Lipoprotein</fullName>
    </recommendedName>
</protein>
<organism evidence="2 3">
    <name type="scientific">Arenicella xantha</name>
    <dbReference type="NCBI Taxonomy" id="644221"/>
    <lineage>
        <taxon>Bacteria</taxon>
        <taxon>Pseudomonadati</taxon>
        <taxon>Pseudomonadota</taxon>
        <taxon>Gammaproteobacteria</taxon>
        <taxon>Arenicellales</taxon>
        <taxon>Arenicellaceae</taxon>
        <taxon>Arenicella</taxon>
    </lineage>
</organism>
<feature type="chain" id="PRO_5017197789" description="Lipoprotein" evidence="1">
    <location>
        <begin position="30"/>
        <end position="82"/>
    </location>
</feature>
<accession>A0A395JMA3</accession>
<dbReference type="Proteomes" id="UP000253083">
    <property type="component" value="Unassembled WGS sequence"/>
</dbReference>